<feature type="binding site" evidence="9">
    <location>
        <position position="177"/>
    </location>
    <ligand>
        <name>diphosphate</name>
        <dbReference type="ChEBI" id="CHEBI:33019"/>
    </ligand>
</feature>
<name>A0A2T5G1J9_9SPHN</name>
<dbReference type="NCBIfam" id="NF006629">
    <property type="entry name" value="PRK09198.1"/>
    <property type="match status" value="1"/>
</dbReference>
<evidence type="ECO:0000259" key="11">
    <source>
        <dbReference type="Pfam" id="PF18127"/>
    </source>
</evidence>
<evidence type="ECO:0000313" key="12">
    <source>
        <dbReference type="EMBL" id="PTQ13025.1"/>
    </source>
</evidence>
<dbReference type="SUPFAM" id="SSF51690">
    <property type="entry name" value="Nicotinate/Quinolinate PRTase C-terminal domain-like"/>
    <property type="match status" value="1"/>
</dbReference>
<keyword evidence="13" id="KW-1185">Reference proteome</keyword>
<gene>
    <name evidence="12" type="ORF">CLG96_02465</name>
</gene>
<feature type="domain" description="Nicotinate/nicotinamide phosphoribosyltransferase" evidence="10">
    <location>
        <begin position="169"/>
        <end position="409"/>
    </location>
</feature>
<sequence length="466" mass="51450">MINPILNTDSYKTSHFVQYPPETTRLFAYLESRGGVYDRTLFFGLQAILKQAFDRPVTRRDIDEARELLRDHGVPFNAHGWDLLLRRHQGRLPIEIRALPEGTVVPTHNVMMTVVNTDPDFAWLPSYVETALLRIWYPITVATISWHVRQIIREALVRTADDPEAQLPFKLHDFGARGVSSEESAALGGLAHLVNFKGTDTLSAIVAGRRFYNEPMAGFSIPAAEHSTITSWGRAREVEAYANMIGRFGKPGGIFAVVSDSYDLYAAVDHIWGEQLRQQVIDSGATLVVRPDSGDPVTVVARTMALLAARFGTETNGKGYHVLRHVRVIQGDGVNPASIAAILDRITADGFCASNIAFGMGGALLQKLDRDTQAFAYKASAVEIGGAWHDVYKDPATDSRKRSKRGLLGLVRQGAHWHTVPVDGARFAPLDGGINQLRPVWRDGHLLVDDSLAQVRQRVAEAERGC</sequence>
<dbReference type="InterPro" id="IPR016471">
    <property type="entry name" value="Nicotinamide_PRibTrfase"/>
</dbReference>
<comment type="caution">
    <text evidence="12">The sequence shown here is derived from an EMBL/GenBank/DDBJ whole genome shotgun (WGS) entry which is preliminary data.</text>
</comment>
<dbReference type="InterPro" id="IPR013785">
    <property type="entry name" value="Aldolase_TIM"/>
</dbReference>
<dbReference type="RefSeq" id="WP_107966260.1">
    <property type="nucleotide sequence ID" value="NZ_NWBU01000004.1"/>
</dbReference>
<dbReference type="OrthoDB" id="394882at2"/>
<dbReference type="PANTHER" id="PTHR43816">
    <property type="entry name" value="NICOTINAMIDE PHOSPHORIBOSYLTRANSFERASE"/>
    <property type="match status" value="1"/>
</dbReference>
<evidence type="ECO:0000256" key="6">
    <source>
        <dbReference type="ARBA" id="ARBA00035024"/>
    </source>
</evidence>
<dbReference type="EC" id="2.4.2.12" evidence="6"/>
<feature type="binding site" evidence="9">
    <location>
        <begin position="331"/>
        <end position="332"/>
    </location>
    <ligand>
        <name>beta-nicotinamide D-ribonucleotide</name>
        <dbReference type="ChEBI" id="CHEBI:14649"/>
    </ligand>
</feature>
<evidence type="ECO:0000256" key="8">
    <source>
        <dbReference type="ARBA" id="ARBA00047835"/>
    </source>
</evidence>
<evidence type="ECO:0000259" key="10">
    <source>
        <dbReference type="Pfam" id="PF04095"/>
    </source>
</evidence>
<feature type="binding site" evidence="9">
    <location>
        <position position="362"/>
    </location>
    <ligand>
        <name>beta-nicotinamide D-ribonucleotide</name>
        <dbReference type="ChEBI" id="CHEBI:14649"/>
    </ligand>
</feature>
<feature type="domain" description="Nicotinamide phosphoribosyltransferase N-terminal" evidence="11">
    <location>
        <begin position="5"/>
        <end position="96"/>
    </location>
</feature>
<evidence type="ECO:0000313" key="13">
    <source>
        <dbReference type="Proteomes" id="UP000244162"/>
    </source>
</evidence>
<dbReference type="Proteomes" id="UP000244162">
    <property type="component" value="Unassembled WGS sequence"/>
</dbReference>
<feature type="binding site" evidence="9">
    <location>
        <position position="200"/>
    </location>
    <ligand>
        <name>beta-nicotinamide D-ribonucleotide</name>
        <dbReference type="ChEBI" id="CHEBI:14649"/>
    </ligand>
</feature>
<keyword evidence="4 12" id="KW-0808">Transferase</keyword>
<dbReference type="CDD" id="cd01569">
    <property type="entry name" value="PBEF_like"/>
    <property type="match status" value="1"/>
</dbReference>
<evidence type="ECO:0000256" key="7">
    <source>
        <dbReference type="ARBA" id="ARBA00035036"/>
    </source>
</evidence>
<dbReference type="EMBL" id="NWBU01000004">
    <property type="protein sequence ID" value="PTQ13025.1"/>
    <property type="molecule type" value="Genomic_DNA"/>
</dbReference>
<comment type="similarity">
    <text evidence="1">Belongs to the NAPRTase family.</text>
</comment>
<keyword evidence="2" id="KW-0662">Pyridine nucleotide biosynthesis</keyword>
<proteinExistence type="inferred from homology"/>
<feature type="binding site" evidence="9">
    <location>
        <begin position="290"/>
        <end position="292"/>
    </location>
    <ligand>
        <name>beta-nicotinamide D-ribonucleotide</name>
        <dbReference type="ChEBI" id="CHEBI:14649"/>
    </ligand>
</feature>
<reference evidence="12 13" key="1">
    <citation type="submission" date="2017-09" db="EMBL/GenBank/DDBJ databases">
        <title>Sphingomonas panjinensis sp.nov., isolated from oil-contaminated soil.</title>
        <authorList>
            <person name="Wang L."/>
            <person name="Chen L."/>
        </authorList>
    </citation>
    <scope>NUCLEOTIDE SEQUENCE [LARGE SCALE GENOMIC DNA]</scope>
    <source>
        <strain evidence="12 13">FW-11</strain>
    </source>
</reference>
<dbReference type="InterPro" id="IPR036068">
    <property type="entry name" value="Nicotinate_pribotase-like_C"/>
</dbReference>
<dbReference type="GO" id="GO:0009435">
    <property type="term" value="P:NAD+ biosynthetic process"/>
    <property type="evidence" value="ECO:0007669"/>
    <property type="project" value="InterPro"/>
</dbReference>
<evidence type="ECO:0000256" key="5">
    <source>
        <dbReference type="ARBA" id="ARBA00035007"/>
    </source>
</evidence>
<evidence type="ECO:0000256" key="4">
    <source>
        <dbReference type="ARBA" id="ARBA00022679"/>
    </source>
</evidence>
<accession>A0A2T5G1J9</accession>
<organism evidence="12 13">
    <name type="scientific">Sphingomonas oleivorans</name>
    <dbReference type="NCBI Taxonomy" id="1735121"/>
    <lineage>
        <taxon>Bacteria</taxon>
        <taxon>Pseudomonadati</taxon>
        <taxon>Pseudomonadota</taxon>
        <taxon>Alphaproteobacteria</taxon>
        <taxon>Sphingomonadales</taxon>
        <taxon>Sphingomonadaceae</taxon>
        <taxon>Sphingomonas</taxon>
    </lineage>
</organism>
<protein>
    <recommendedName>
        <fullName evidence="7">Nicotinamide phosphoribosyltransferase</fullName>
        <ecNumber evidence="6">2.4.2.12</ecNumber>
    </recommendedName>
</protein>
<dbReference type="GO" id="GO:0047280">
    <property type="term" value="F:nicotinamide phosphoribosyltransferase activity"/>
    <property type="evidence" value="ECO:0007669"/>
    <property type="project" value="UniProtKB-EC"/>
</dbReference>
<evidence type="ECO:0000256" key="1">
    <source>
        <dbReference type="ARBA" id="ARBA00010897"/>
    </source>
</evidence>
<feature type="binding site" evidence="9">
    <location>
        <position position="370"/>
    </location>
    <ligand>
        <name>beta-nicotinamide D-ribonucleotide</name>
        <dbReference type="ChEBI" id="CHEBI:14649"/>
    </ligand>
</feature>
<dbReference type="InterPro" id="IPR041529">
    <property type="entry name" value="DUF5598"/>
</dbReference>
<feature type="binding site" evidence="9">
    <location>
        <position position="290"/>
    </location>
    <ligand>
        <name>diphosphate</name>
        <dbReference type="ChEBI" id="CHEBI:33019"/>
    </ligand>
</feature>
<evidence type="ECO:0000256" key="2">
    <source>
        <dbReference type="ARBA" id="ARBA00022642"/>
    </source>
</evidence>
<comment type="pathway">
    <text evidence="5">Cofactor biosynthesis; NAD(+) biosynthesis; nicotinamide D-ribonucleotide from 5-phospho-alpha-D-ribose 1-diphosphate and nicotinamide: step 1/1.</text>
</comment>
<dbReference type="AlphaFoldDB" id="A0A2T5G1J9"/>
<comment type="catalytic activity">
    <reaction evidence="8">
        <text>beta-nicotinamide D-ribonucleotide + diphosphate = 5-phospho-alpha-D-ribose 1-diphosphate + nicotinamide + H(+)</text>
        <dbReference type="Rhea" id="RHEA:16149"/>
        <dbReference type="ChEBI" id="CHEBI:14649"/>
        <dbReference type="ChEBI" id="CHEBI:15378"/>
        <dbReference type="ChEBI" id="CHEBI:17154"/>
        <dbReference type="ChEBI" id="CHEBI:33019"/>
        <dbReference type="ChEBI" id="CHEBI:58017"/>
        <dbReference type="EC" id="2.4.2.12"/>
    </reaction>
    <physiologicalReaction direction="right-to-left" evidence="8">
        <dbReference type="Rhea" id="RHEA:16151"/>
    </physiologicalReaction>
</comment>
<dbReference type="PANTHER" id="PTHR43816:SF1">
    <property type="entry name" value="NICOTINAMIDE PHOSPHORIBOSYLTRANSFERASE"/>
    <property type="match status" value="1"/>
</dbReference>
<feature type="binding site" evidence="9">
    <location>
        <position position="226"/>
    </location>
    <ligand>
        <name>diphosphate</name>
        <dbReference type="ChEBI" id="CHEBI:33019"/>
    </ligand>
</feature>
<dbReference type="Pfam" id="PF18127">
    <property type="entry name" value="NAMPT_N"/>
    <property type="match status" value="1"/>
</dbReference>
<dbReference type="Gene3D" id="3.20.20.70">
    <property type="entry name" value="Aldolase class I"/>
    <property type="match status" value="1"/>
</dbReference>
<dbReference type="InterPro" id="IPR041525">
    <property type="entry name" value="N/Namide_PRibTrfase"/>
</dbReference>
<evidence type="ECO:0000256" key="9">
    <source>
        <dbReference type="PIRSR" id="PIRSR005943-1"/>
    </source>
</evidence>
<dbReference type="Pfam" id="PF04095">
    <property type="entry name" value="NAPRTase"/>
    <property type="match status" value="1"/>
</dbReference>
<evidence type="ECO:0000256" key="3">
    <source>
        <dbReference type="ARBA" id="ARBA00022676"/>
    </source>
</evidence>
<dbReference type="PIRSF" id="PIRSF005943">
    <property type="entry name" value="NMPRT"/>
    <property type="match status" value="1"/>
</dbReference>
<keyword evidence="3 12" id="KW-0328">Glycosyltransferase</keyword>